<organism evidence="2 3">
    <name type="scientific">Micavibrio aeruginosavorus</name>
    <dbReference type="NCBI Taxonomy" id="349221"/>
    <lineage>
        <taxon>Bacteria</taxon>
        <taxon>Pseudomonadati</taxon>
        <taxon>Bdellovibrionota</taxon>
        <taxon>Bdellovibrionia</taxon>
        <taxon>Bdellovibrionales</taxon>
        <taxon>Pseudobdellovibrionaceae</taxon>
        <taxon>Micavibrio</taxon>
    </lineage>
</organism>
<feature type="signal peptide" evidence="1">
    <location>
        <begin position="1"/>
        <end position="23"/>
    </location>
</feature>
<reference evidence="2 3" key="1">
    <citation type="submission" date="2020-07" db="EMBL/GenBank/DDBJ databases">
        <title>Huge and variable diversity of episymbiotic CPR bacteria and DPANN archaea in groundwater ecosystems.</title>
        <authorList>
            <person name="He C.Y."/>
            <person name="Keren R."/>
            <person name="Whittaker M."/>
            <person name="Farag I.F."/>
            <person name="Doudna J."/>
            <person name="Cate J.H.D."/>
            <person name="Banfield J.F."/>
        </authorList>
    </citation>
    <scope>NUCLEOTIDE SEQUENCE [LARGE SCALE GENOMIC DNA]</scope>
    <source>
        <strain evidence="2">NC_groundwater_70_Ag_B-0.1um_54_66</strain>
    </source>
</reference>
<dbReference type="AlphaFoldDB" id="A0A7T5R2V4"/>
<gene>
    <name evidence="2" type="ORF">HYS17_01410</name>
</gene>
<feature type="chain" id="PRO_5032750766" evidence="1">
    <location>
        <begin position="24"/>
        <end position="292"/>
    </location>
</feature>
<sequence length="292" mass="32999">MKQSLLFIFTILGGLAIIPPVQATKAETVTALPDAHRQVMFYDVYAGGIHAVKAQLDVSYDKNDRYSLKLGAETIGFLESLVPWRGSFETSGWRLGTSGDRPEIHRSTATWRGEDELKEYFYSRDGSFKKLRVIEDNEDKSPENIEQSLVEGTTDVLTATLEVMKHVAENGQCHGESEVFDGKRRFSMKFNHEMDETLIPTDYNVYQGVTARCQVEVQPVSGEWHKKPRGWMSIQEQGRQKGSLPTVWFAKVSEDGPAVPVKIRVKTEYGTLFMHLTEYRNGSKVIKTAAKE</sequence>
<protein>
    <submittedName>
        <fullName evidence="2">DUF3108 domain-containing protein</fullName>
    </submittedName>
</protein>
<accession>A0A7T5R2V4</accession>
<dbReference type="InterPro" id="IPR021457">
    <property type="entry name" value="DUF3108"/>
</dbReference>
<evidence type="ECO:0000313" key="3">
    <source>
        <dbReference type="Proteomes" id="UP000595362"/>
    </source>
</evidence>
<name>A0A7T5R2V4_9BACT</name>
<evidence type="ECO:0000313" key="2">
    <source>
        <dbReference type="EMBL" id="QQG36477.1"/>
    </source>
</evidence>
<evidence type="ECO:0000256" key="1">
    <source>
        <dbReference type="SAM" id="SignalP"/>
    </source>
</evidence>
<proteinExistence type="predicted"/>
<keyword evidence="1" id="KW-0732">Signal</keyword>
<dbReference type="EMBL" id="CP066681">
    <property type="protein sequence ID" value="QQG36477.1"/>
    <property type="molecule type" value="Genomic_DNA"/>
</dbReference>
<dbReference type="Proteomes" id="UP000595362">
    <property type="component" value="Chromosome"/>
</dbReference>
<dbReference type="Pfam" id="PF11306">
    <property type="entry name" value="DUF3108"/>
    <property type="match status" value="1"/>
</dbReference>